<dbReference type="GO" id="GO:0009279">
    <property type="term" value="C:cell outer membrane"/>
    <property type="evidence" value="ECO:0007669"/>
    <property type="project" value="UniProtKB-SubCell"/>
</dbReference>
<keyword evidence="5 9" id="KW-0732">Signal</keyword>
<feature type="signal peptide" evidence="9">
    <location>
        <begin position="1"/>
        <end position="25"/>
    </location>
</feature>
<evidence type="ECO:0000313" key="12">
    <source>
        <dbReference type="Proteomes" id="UP000488299"/>
    </source>
</evidence>
<dbReference type="InterPro" id="IPR012910">
    <property type="entry name" value="Plug_dom"/>
</dbReference>
<evidence type="ECO:0000256" key="2">
    <source>
        <dbReference type="ARBA" id="ARBA00022448"/>
    </source>
</evidence>
<dbReference type="AlphaFoldDB" id="A0A7J5TTT9"/>
<protein>
    <submittedName>
        <fullName evidence="11">TonB-dependent receptor</fullName>
    </submittedName>
</protein>
<dbReference type="RefSeq" id="WP_152126576.1">
    <property type="nucleotide sequence ID" value="NZ_WELI01000012.1"/>
</dbReference>
<dbReference type="Pfam" id="PF07715">
    <property type="entry name" value="Plug"/>
    <property type="match status" value="1"/>
</dbReference>
<keyword evidence="7 8" id="KW-0998">Cell outer membrane</keyword>
<sequence length="1044" mass="112693">MLKTLTNSLRVLPLLLLLLSISAFAQVNVSGKVTDASTTEPLAGVSIAVKGKVVGTITDTKGNFSFSTNTPPPFQIVISSVGFQTQEKTVTGNVSDLSIVLSEQVTVGEEVVVSASRVEESVLKSPVSVEKMDIRAIQQTPASNFYEGLANFKGIDVATQGLLFKSINMRGFGATGNPRTVQMIDGMDNSAPGLNFPIDNIVGIPELDVESVEILPGAASALYGPNAIQGLILMNSKSPFLYQGLSANVKTGIMSASNRDVVNTPFYDASIRYAKAFNNKLAFKVNASYLQAKDWQATNYTNLNAAGTATGTLDPDRGAGTLPNYDGMNVYGDENQQGMQAVANSIIANPNTPAALRTQLQTALGAGLIPNVNVSRTGWRERDLVDYNTKSLKLNAAMHYRLTEKIEAVGQINYGFGTTVYTAQGRYSLRNFALTQAKLELRGDNFTLRAYTTQERSGDSYASSLAAVFMNEGWKPSTTWFPQYIGAYVGARAAGQADAAAHLAARAVADQGRPLPGTAAFEQLRDRVRDTPIVQGGGAFTDKTNLYHAEGVYNFKNQIKFADVLVGANFRQYQLRSAGTLFADLAEGRTGTIPINEYGAFLQVKKSLFNDHLAITASTRYDKNENFKGQFTPRVSAVATFGDHNFRVSYQTGFRIPTTQNQYIDLLTPQARLIGGLPEFYTRYNLANSFSRTNVTQVGAAIQTTAASQDFRTRQIQALTAIVQPQVIAEVTRQVTAGVTAQVNAAVAAGQIPAAAAAAAIQQGVTAQLATPQVQGLIAQNVTAQVTANAPNFIQAQAVAANLGSLKPYQRREFKPERVANYEIGYRGVFNKRLFVDAYYYYSVYRDFLGSVVLIQPTATIAPGILPEASGVFSGSTRRAFSMPVNSSERITASGWAIGLNYSLPKGYVISGNIANNQLNNFTPSEELQTAGFNTPKNRYNLGFSKRPTGNSKFGFGVTFRAQDEFVWEGFGQPTEVGVPLYANTIVPAIRNFDAMVNYKLTGLKSIIKVGATNLGGKPYLQAFGSPYIGSTYYVSLTFDELLN</sequence>
<evidence type="ECO:0000313" key="11">
    <source>
        <dbReference type="EMBL" id="KAB7727116.1"/>
    </source>
</evidence>
<evidence type="ECO:0000256" key="7">
    <source>
        <dbReference type="ARBA" id="ARBA00023237"/>
    </source>
</evidence>
<dbReference type="Gene3D" id="2.170.130.10">
    <property type="entry name" value="TonB-dependent receptor, plug domain"/>
    <property type="match status" value="1"/>
</dbReference>
<keyword evidence="12" id="KW-1185">Reference proteome</keyword>
<keyword evidence="3 8" id="KW-1134">Transmembrane beta strand</keyword>
<evidence type="ECO:0000256" key="5">
    <source>
        <dbReference type="ARBA" id="ARBA00022729"/>
    </source>
</evidence>
<dbReference type="Proteomes" id="UP000488299">
    <property type="component" value="Unassembled WGS sequence"/>
</dbReference>
<evidence type="ECO:0000256" key="3">
    <source>
        <dbReference type="ARBA" id="ARBA00022452"/>
    </source>
</evidence>
<dbReference type="PANTHER" id="PTHR30069">
    <property type="entry name" value="TONB-DEPENDENT OUTER MEMBRANE RECEPTOR"/>
    <property type="match status" value="1"/>
</dbReference>
<dbReference type="PROSITE" id="PS52016">
    <property type="entry name" value="TONB_DEPENDENT_REC_3"/>
    <property type="match status" value="1"/>
</dbReference>
<dbReference type="SUPFAM" id="SSF56935">
    <property type="entry name" value="Porins"/>
    <property type="match status" value="1"/>
</dbReference>
<keyword evidence="4 8" id="KW-0812">Transmembrane</keyword>
<feature type="chain" id="PRO_5029777985" evidence="9">
    <location>
        <begin position="26"/>
        <end position="1044"/>
    </location>
</feature>
<dbReference type="InterPro" id="IPR039426">
    <property type="entry name" value="TonB-dep_rcpt-like"/>
</dbReference>
<proteinExistence type="inferred from homology"/>
<keyword evidence="6 8" id="KW-0472">Membrane</keyword>
<keyword evidence="11" id="KW-0675">Receptor</keyword>
<dbReference type="Gene3D" id="2.60.40.1120">
    <property type="entry name" value="Carboxypeptidase-like, regulatory domain"/>
    <property type="match status" value="1"/>
</dbReference>
<dbReference type="EMBL" id="WELI01000012">
    <property type="protein sequence ID" value="KAB7727116.1"/>
    <property type="molecule type" value="Genomic_DNA"/>
</dbReference>
<dbReference type="SUPFAM" id="SSF49464">
    <property type="entry name" value="Carboxypeptidase regulatory domain-like"/>
    <property type="match status" value="1"/>
</dbReference>
<dbReference type="Pfam" id="PF13715">
    <property type="entry name" value="CarbopepD_reg_2"/>
    <property type="match status" value="1"/>
</dbReference>
<name>A0A7J5TTT9_9BACT</name>
<keyword evidence="2 8" id="KW-0813">Transport</keyword>
<dbReference type="PANTHER" id="PTHR30069:SF29">
    <property type="entry name" value="HEMOGLOBIN AND HEMOGLOBIN-HAPTOGLOBIN-BINDING PROTEIN 1-RELATED"/>
    <property type="match status" value="1"/>
</dbReference>
<evidence type="ECO:0000256" key="4">
    <source>
        <dbReference type="ARBA" id="ARBA00022692"/>
    </source>
</evidence>
<evidence type="ECO:0000256" key="8">
    <source>
        <dbReference type="PROSITE-ProRule" id="PRU01360"/>
    </source>
</evidence>
<feature type="domain" description="TonB-dependent receptor plug" evidence="10">
    <location>
        <begin position="123"/>
        <end position="230"/>
    </location>
</feature>
<dbReference type="Gene3D" id="2.40.170.20">
    <property type="entry name" value="TonB-dependent receptor, beta-barrel domain"/>
    <property type="match status" value="2"/>
</dbReference>
<dbReference type="InterPro" id="IPR037066">
    <property type="entry name" value="Plug_dom_sf"/>
</dbReference>
<comment type="caution">
    <text evidence="11">The sequence shown here is derived from an EMBL/GenBank/DDBJ whole genome shotgun (WGS) entry which is preliminary data.</text>
</comment>
<dbReference type="GO" id="GO:0044718">
    <property type="term" value="P:siderophore transmembrane transport"/>
    <property type="evidence" value="ECO:0007669"/>
    <property type="project" value="TreeGrafter"/>
</dbReference>
<comment type="similarity">
    <text evidence="8">Belongs to the TonB-dependent receptor family.</text>
</comment>
<organism evidence="11 12">
    <name type="scientific">Rudanella paleaurantiibacter</name>
    <dbReference type="NCBI Taxonomy" id="2614655"/>
    <lineage>
        <taxon>Bacteria</taxon>
        <taxon>Pseudomonadati</taxon>
        <taxon>Bacteroidota</taxon>
        <taxon>Cytophagia</taxon>
        <taxon>Cytophagales</taxon>
        <taxon>Cytophagaceae</taxon>
        <taxon>Rudanella</taxon>
    </lineage>
</organism>
<evidence type="ECO:0000256" key="1">
    <source>
        <dbReference type="ARBA" id="ARBA00004571"/>
    </source>
</evidence>
<evidence type="ECO:0000256" key="6">
    <source>
        <dbReference type="ARBA" id="ARBA00023136"/>
    </source>
</evidence>
<reference evidence="11 12" key="1">
    <citation type="submission" date="2019-10" db="EMBL/GenBank/DDBJ databases">
        <title>Rudanella paleaurantiibacter sp. nov., isolated from sludge.</title>
        <authorList>
            <person name="Xu S.Q."/>
        </authorList>
    </citation>
    <scope>NUCLEOTIDE SEQUENCE [LARGE SCALE GENOMIC DNA]</scope>
    <source>
        <strain evidence="11 12">HX-22-17</strain>
    </source>
</reference>
<comment type="subcellular location">
    <subcellularLocation>
        <location evidence="1 8">Cell outer membrane</location>
        <topology evidence="1 8">Multi-pass membrane protein</topology>
    </subcellularLocation>
</comment>
<dbReference type="GO" id="GO:0015344">
    <property type="term" value="F:siderophore uptake transmembrane transporter activity"/>
    <property type="evidence" value="ECO:0007669"/>
    <property type="project" value="TreeGrafter"/>
</dbReference>
<dbReference type="InterPro" id="IPR036942">
    <property type="entry name" value="Beta-barrel_TonB_sf"/>
</dbReference>
<evidence type="ECO:0000256" key="9">
    <source>
        <dbReference type="SAM" id="SignalP"/>
    </source>
</evidence>
<accession>A0A7J5TTT9</accession>
<gene>
    <name evidence="11" type="ORF">F5984_23055</name>
</gene>
<dbReference type="InterPro" id="IPR008969">
    <property type="entry name" value="CarboxyPept-like_regulatory"/>
</dbReference>
<evidence type="ECO:0000259" key="10">
    <source>
        <dbReference type="Pfam" id="PF07715"/>
    </source>
</evidence>